<evidence type="ECO:0000256" key="3">
    <source>
        <dbReference type="SAM" id="SignalP"/>
    </source>
</evidence>
<reference evidence="5" key="1">
    <citation type="submission" date="2016-10" db="EMBL/GenBank/DDBJ databases">
        <authorList>
            <person name="Varghese N."/>
            <person name="Submissions S."/>
        </authorList>
    </citation>
    <scope>NUCLEOTIDE SEQUENCE [LARGE SCALE GENOMIC DNA]</scope>
    <source>
        <strain evidence="5">DSM 44437</strain>
    </source>
</reference>
<protein>
    <recommendedName>
        <fullName evidence="6">TrbL/VirB6 plasmid conjugal transfer protein</fullName>
    </recommendedName>
</protein>
<feature type="signal peptide" evidence="3">
    <location>
        <begin position="1"/>
        <end position="36"/>
    </location>
</feature>
<evidence type="ECO:0000313" key="5">
    <source>
        <dbReference type="Proteomes" id="UP000199503"/>
    </source>
</evidence>
<proteinExistence type="predicted"/>
<dbReference type="EMBL" id="FOFV01000026">
    <property type="protein sequence ID" value="SES39922.1"/>
    <property type="molecule type" value="Genomic_DNA"/>
</dbReference>
<keyword evidence="2" id="KW-1133">Transmembrane helix</keyword>
<name>A0A1H9X153_9PSEU</name>
<dbReference type="InterPro" id="IPR045782">
    <property type="entry name" value="TrbL_3"/>
</dbReference>
<dbReference type="AlphaFoldDB" id="A0A1H9X153"/>
<feature type="region of interest" description="Disordered" evidence="1">
    <location>
        <begin position="559"/>
        <end position="610"/>
    </location>
</feature>
<feature type="region of interest" description="Disordered" evidence="1">
    <location>
        <begin position="461"/>
        <end position="533"/>
    </location>
</feature>
<dbReference type="Proteomes" id="UP000199503">
    <property type="component" value="Unassembled WGS sequence"/>
</dbReference>
<feature type="region of interest" description="Disordered" evidence="1">
    <location>
        <begin position="36"/>
        <end position="68"/>
    </location>
</feature>
<sequence length="610" mass="64407">MNSAPTATRPSATRRRFGWAVFGALAAMLSVGVATAAAEPEPPSPSTTTTSPPTTPTPRPPALPAPEQDECGITDVGACVSEGITSFFSTLVVGALNPLLQTVGETLLATPRLDQVPQIAELWESSRGMAVTAYALLITVAGLILMMYETVQTRTTIREVAPRIVVAFLAANLSLLLAGRAVEFANAVSYALVADGVEPNAAAEQLAGMLADTVTSAVTGGSIFNLLVGLGIVVLLVALLGTYAVRVAVTAGLLAGAPLCLILHGLQETEGVARWWVRAFGGVLIIQVGQSLVLIVGLRVLLSDGGFTVFGPTPDNLMNLIIAGALLWILVKIPSWVMQRVQIGGGRSFLGSLVRGFIAYKTFGLLRGGTAGGSKAVGVRPVQAPKGPPDPYANVKSTASGQYMLPLPGLRRRAKSTPATATPATTGTRKPQGRQLALPFEKGWPSDRPVLTHSGQYRLPIDVPRATPSKPAPPTPPPAARRDVGRQLELPFDPYRGIRPSRNGQYALPLDVARTPRPPTPPAPRQPRRAIGRTVQPELPFDPFAGSRPRRDGQYALPLEDVARVAPPPVRKPPDAKPAPRRARARQLRLPIDLPARAPRRTKPTTGGDS</sequence>
<feature type="compositionally biased region" description="Pro residues" evidence="1">
    <location>
        <begin position="470"/>
        <end position="479"/>
    </location>
</feature>
<feature type="transmembrane region" description="Helical" evidence="2">
    <location>
        <begin position="230"/>
        <end position="263"/>
    </location>
</feature>
<feature type="compositionally biased region" description="Low complexity" evidence="1">
    <location>
        <begin position="416"/>
        <end position="430"/>
    </location>
</feature>
<feature type="transmembrane region" description="Helical" evidence="2">
    <location>
        <begin position="317"/>
        <end position="337"/>
    </location>
</feature>
<evidence type="ECO:0008006" key="6">
    <source>
        <dbReference type="Google" id="ProtNLM"/>
    </source>
</evidence>
<feature type="transmembrane region" description="Helical" evidence="2">
    <location>
        <begin position="275"/>
        <end position="297"/>
    </location>
</feature>
<keyword evidence="2" id="KW-0812">Transmembrane</keyword>
<feature type="compositionally biased region" description="Pro residues" evidence="1">
    <location>
        <begin position="516"/>
        <end position="525"/>
    </location>
</feature>
<feature type="transmembrane region" description="Helical" evidence="2">
    <location>
        <begin position="131"/>
        <end position="148"/>
    </location>
</feature>
<dbReference type="Pfam" id="PF19590">
    <property type="entry name" value="TrbL_3"/>
    <property type="match status" value="1"/>
</dbReference>
<evidence type="ECO:0000256" key="1">
    <source>
        <dbReference type="SAM" id="MobiDB-lite"/>
    </source>
</evidence>
<feature type="region of interest" description="Disordered" evidence="1">
    <location>
        <begin position="412"/>
        <end position="435"/>
    </location>
</feature>
<keyword evidence="2" id="KW-0472">Membrane</keyword>
<feature type="chain" id="PRO_5039691827" description="TrbL/VirB6 plasmid conjugal transfer protein" evidence="3">
    <location>
        <begin position="37"/>
        <end position="610"/>
    </location>
</feature>
<evidence type="ECO:0000313" key="4">
    <source>
        <dbReference type="EMBL" id="SES39922.1"/>
    </source>
</evidence>
<feature type="compositionally biased region" description="Pro residues" evidence="1">
    <location>
        <begin position="53"/>
        <end position="64"/>
    </location>
</feature>
<keyword evidence="5" id="KW-1185">Reference proteome</keyword>
<accession>A0A1H9X153</accession>
<organism evidence="4 5">
    <name type="scientific">Lentzea albida</name>
    <dbReference type="NCBI Taxonomy" id="65499"/>
    <lineage>
        <taxon>Bacteria</taxon>
        <taxon>Bacillati</taxon>
        <taxon>Actinomycetota</taxon>
        <taxon>Actinomycetes</taxon>
        <taxon>Pseudonocardiales</taxon>
        <taxon>Pseudonocardiaceae</taxon>
        <taxon>Lentzea</taxon>
    </lineage>
</organism>
<dbReference type="STRING" id="65499.SAMN04488000_12686"/>
<gene>
    <name evidence="4" type="ORF">SAMN04488000_12686</name>
</gene>
<evidence type="ECO:0000256" key="2">
    <source>
        <dbReference type="SAM" id="Phobius"/>
    </source>
</evidence>
<keyword evidence="3" id="KW-0732">Signal</keyword>
<feature type="transmembrane region" description="Helical" evidence="2">
    <location>
        <begin position="160"/>
        <end position="182"/>
    </location>
</feature>